<evidence type="ECO:0000313" key="3">
    <source>
        <dbReference type="Proteomes" id="UP000572635"/>
    </source>
</evidence>
<keyword evidence="2" id="KW-0489">Methyltransferase</keyword>
<evidence type="ECO:0000256" key="1">
    <source>
        <dbReference type="SAM" id="MobiDB-lite"/>
    </source>
</evidence>
<dbReference type="Pfam" id="PF04672">
    <property type="entry name" value="Methyltransf_19"/>
    <property type="match status" value="1"/>
</dbReference>
<organism evidence="2 3">
    <name type="scientific">Nocardiopsis composta</name>
    <dbReference type="NCBI Taxonomy" id="157465"/>
    <lineage>
        <taxon>Bacteria</taxon>
        <taxon>Bacillati</taxon>
        <taxon>Actinomycetota</taxon>
        <taxon>Actinomycetes</taxon>
        <taxon>Streptosporangiales</taxon>
        <taxon>Nocardiopsidaceae</taxon>
        <taxon>Nocardiopsis</taxon>
    </lineage>
</organism>
<sequence length="287" mass="30707">MHVPPGEQRRPGEPGGTAEEGEKAPSRGIDPTVAHNARVWNHWLGGKDNYAVDRAVGEHVRSVFPSIAEVARADRAFLRRAVRHLAKEEGVRQFLDIGTGLPTADNTHEVAQAFAPEARVVYVDNDPLVLVHARALLTSGPAGETAYIEADARDPEQVLAEAARTLDLDRPVALMLLGILNFITDTAEALSVVRRLVDALPSGSHVALTHPTLEMGGEANAEAMAFWNENATPPITPRTVAEITAFLDGLDPLPPGVVSCTRWRPDATADGVPPPMVPQVGAVARKP</sequence>
<dbReference type="InterPro" id="IPR029063">
    <property type="entry name" value="SAM-dependent_MTases_sf"/>
</dbReference>
<keyword evidence="2" id="KW-0808">Transferase</keyword>
<dbReference type="AlphaFoldDB" id="A0A7W8QSY9"/>
<dbReference type="GO" id="GO:0032259">
    <property type="term" value="P:methylation"/>
    <property type="evidence" value="ECO:0007669"/>
    <property type="project" value="UniProtKB-KW"/>
</dbReference>
<dbReference type="Gene3D" id="3.40.50.150">
    <property type="entry name" value="Vaccinia Virus protein VP39"/>
    <property type="match status" value="1"/>
</dbReference>
<protein>
    <submittedName>
        <fullName evidence="2">O-methyltransferase involved in polyketide biosynthesis</fullName>
    </submittedName>
</protein>
<dbReference type="SUPFAM" id="SSF53335">
    <property type="entry name" value="S-adenosyl-L-methionine-dependent methyltransferases"/>
    <property type="match status" value="1"/>
</dbReference>
<dbReference type="RefSeq" id="WP_184399077.1">
    <property type="nucleotide sequence ID" value="NZ_BAAAJD010000062.1"/>
</dbReference>
<name>A0A7W8QSY9_9ACTN</name>
<dbReference type="Proteomes" id="UP000572635">
    <property type="component" value="Unassembled WGS sequence"/>
</dbReference>
<comment type="caution">
    <text evidence="2">The sequence shown here is derived from an EMBL/GenBank/DDBJ whole genome shotgun (WGS) entry which is preliminary data.</text>
</comment>
<dbReference type="EMBL" id="JACHDB010000002">
    <property type="protein sequence ID" value="MBB5435901.1"/>
    <property type="molecule type" value="Genomic_DNA"/>
</dbReference>
<dbReference type="InterPro" id="IPR006764">
    <property type="entry name" value="SAM_dep_MeTrfase_SAV2177_type"/>
</dbReference>
<dbReference type="GO" id="GO:0008168">
    <property type="term" value="F:methyltransferase activity"/>
    <property type="evidence" value="ECO:0007669"/>
    <property type="project" value="UniProtKB-KW"/>
</dbReference>
<evidence type="ECO:0000313" key="2">
    <source>
        <dbReference type="EMBL" id="MBB5435901.1"/>
    </source>
</evidence>
<keyword evidence="3" id="KW-1185">Reference proteome</keyword>
<accession>A0A7W8QSY9</accession>
<reference evidence="2 3" key="1">
    <citation type="submission" date="2020-08" db="EMBL/GenBank/DDBJ databases">
        <title>Sequencing the genomes of 1000 actinobacteria strains.</title>
        <authorList>
            <person name="Klenk H.-P."/>
        </authorList>
    </citation>
    <scope>NUCLEOTIDE SEQUENCE [LARGE SCALE GENOMIC DNA]</scope>
    <source>
        <strain evidence="2 3">DSM 44551</strain>
    </source>
</reference>
<feature type="region of interest" description="Disordered" evidence="1">
    <location>
        <begin position="1"/>
        <end position="30"/>
    </location>
</feature>
<gene>
    <name evidence="2" type="ORF">HDA36_006049</name>
</gene>
<proteinExistence type="predicted"/>
<dbReference type="PIRSF" id="PIRSF017393">
    <property type="entry name" value="MTase_SAV2177"/>
    <property type="match status" value="1"/>
</dbReference>